<organism evidence="2 3">
    <name type="scientific">Leptospira wolffii</name>
    <dbReference type="NCBI Taxonomy" id="409998"/>
    <lineage>
        <taxon>Bacteria</taxon>
        <taxon>Pseudomonadati</taxon>
        <taxon>Spirochaetota</taxon>
        <taxon>Spirochaetia</taxon>
        <taxon>Leptospirales</taxon>
        <taxon>Leptospiraceae</taxon>
        <taxon>Leptospira</taxon>
    </lineage>
</organism>
<comment type="caution">
    <text evidence="2">The sequence shown here is derived from an EMBL/GenBank/DDBJ whole genome shotgun (WGS) entry which is preliminary data.</text>
</comment>
<gene>
    <name evidence="2" type="ORF">CH371_18805</name>
</gene>
<dbReference type="AlphaFoldDB" id="A0A2M9Z7S2"/>
<evidence type="ECO:0000256" key="1">
    <source>
        <dbReference type="SAM" id="MobiDB-lite"/>
    </source>
</evidence>
<proteinExistence type="predicted"/>
<dbReference type="RefSeq" id="WP_100760241.1">
    <property type="nucleotide sequence ID" value="NZ_NPDT01000010.1"/>
</dbReference>
<sequence length="337" mass="37657">MKEIREYYDPKDKANKVDRDLGVPQKRIRFFSIQPGATYDLMSDLDFGGRGKHADMGNAHPKANFFLDIRSQDIKINEAFGFQFLFHTASTVFDRQSYSVPNPKANSSDSSSSSGSSSSSSGTRENSKNSVTSDLGTRMNVDYNYIIPTFYWGNPDVDGFRAGFGVGFANIRMSGNVDFRDPADSYAKLLLPYTNRPVFLESLTNYQLASGLVDLHSGDPVFNYLLLNLSQANNLELMGLYLASKGTPFSTDLLSLIVYSQFKNEYTPLEMLALAALSRTNVNMRAKQVFAYMVYLETPTFGFVKFRFSLHGPIFKDSGYTVSMTTLELAAMVPIDF</sequence>
<name>A0A2M9Z7S2_9LEPT</name>
<evidence type="ECO:0000313" key="3">
    <source>
        <dbReference type="Proteomes" id="UP000231912"/>
    </source>
</evidence>
<protein>
    <submittedName>
        <fullName evidence="2">Uncharacterized protein</fullName>
    </submittedName>
</protein>
<feature type="compositionally biased region" description="Low complexity" evidence="1">
    <location>
        <begin position="107"/>
        <end position="122"/>
    </location>
</feature>
<accession>A0A2M9Z7S2</accession>
<evidence type="ECO:0000313" key="2">
    <source>
        <dbReference type="EMBL" id="PJZ64481.1"/>
    </source>
</evidence>
<feature type="region of interest" description="Disordered" evidence="1">
    <location>
        <begin position="99"/>
        <end position="133"/>
    </location>
</feature>
<dbReference type="Proteomes" id="UP000231912">
    <property type="component" value="Unassembled WGS sequence"/>
</dbReference>
<dbReference type="EMBL" id="NPDT01000010">
    <property type="protein sequence ID" value="PJZ64481.1"/>
    <property type="molecule type" value="Genomic_DNA"/>
</dbReference>
<reference evidence="2 3" key="1">
    <citation type="submission" date="2017-07" db="EMBL/GenBank/DDBJ databases">
        <title>Leptospira spp. isolated from tropical soils.</title>
        <authorList>
            <person name="Thibeaux R."/>
            <person name="Iraola G."/>
            <person name="Ferres I."/>
            <person name="Bierque E."/>
            <person name="Girault D."/>
            <person name="Soupe-Gilbert M.-E."/>
            <person name="Picardeau M."/>
            <person name="Goarant C."/>
        </authorList>
    </citation>
    <scope>NUCLEOTIDE SEQUENCE [LARGE SCALE GENOMIC DNA]</scope>
    <source>
        <strain evidence="2 3">FH2-C-A2</strain>
    </source>
</reference>